<evidence type="ECO:0000259" key="2">
    <source>
        <dbReference type="Pfam" id="PF00884"/>
    </source>
</evidence>
<dbReference type="EMBL" id="BSOJ01000021">
    <property type="protein sequence ID" value="GLR26985.1"/>
    <property type="molecule type" value="Genomic_DNA"/>
</dbReference>
<keyword evidence="1" id="KW-0472">Membrane</keyword>
<dbReference type="Gene3D" id="3.40.720.10">
    <property type="entry name" value="Alkaline Phosphatase, subunit A"/>
    <property type="match status" value="1"/>
</dbReference>
<dbReference type="RefSeq" id="WP_284281687.1">
    <property type="nucleotide sequence ID" value="NZ_BSOJ01000021.1"/>
</dbReference>
<organism evidence="3 4">
    <name type="scientific">Limnobacter litoralis</name>
    <dbReference type="NCBI Taxonomy" id="481366"/>
    <lineage>
        <taxon>Bacteria</taxon>
        <taxon>Pseudomonadati</taxon>
        <taxon>Pseudomonadota</taxon>
        <taxon>Betaproteobacteria</taxon>
        <taxon>Burkholderiales</taxon>
        <taxon>Burkholderiaceae</taxon>
        <taxon>Limnobacter</taxon>
    </lineage>
</organism>
<dbReference type="SUPFAM" id="SSF53649">
    <property type="entry name" value="Alkaline phosphatase-like"/>
    <property type="match status" value="1"/>
</dbReference>
<keyword evidence="1" id="KW-1133">Transmembrane helix</keyword>
<feature type="transmembrane region" description="Helical" evidence="1">
    <location>
        <begin position="168"/>
        <end position="188"/>
    </location>
</feature>
<dbReference type="InterPro" id="IPR017850">
    <property type="entry name" value="Alkaline_phosphatase_core_sf"/>
</dbReference>
<gene>
    <name evidence="3" type="ORF">GCM10007875_20750</name>
</gene>
<comment type="caution">
    <text evidence="3">The sequence shown here is derived from an EMBL/GenBank/DDBJ whole genome shotgun (WGS) entry which is preliminary data.</text>
</comment>
<dbReference type="Pfam" id="PF00884">
    <property type="entry name" value="Sulfatase"/>
    <property type="match status" value="1"/>
</dbReference>
<evidence type="ECO:0000313" key="3">
    <source>
        <dbReference type="EMBL" id="GLR26985.1"/>
    </source>
</evidence>
<keyword evidence="1" id="KW-0812">Transmembrane</keyword>
<feature type="transmembrane region" description="Helical" evidence="1">
    <location>
        <begin position="78"/>
        <end position="95"/>
    </location>
</feature>
<evidence type="ECO:0000256" key="1">
    <source>
        <dbReference type="SAM" id="Phobius"/>
    </source>
</evidence>
<feature type="transmembrane region" description="Helical" evidence="1">
    <location>
        <begin position="50"/>
        <end position="69"/>
    </location>
</feature>
<sequence>MNQAVTHPSADPVFRASRRHALGLLLALLFLNASLSFMAVWPTILVKPDWLLAPEFILLVAALSVWLAWRGQRPVPNAAGWLAGFYLVMVVAHYADVVVPNVLGREINLYWDAPQLPRFIWVTAKGNPWWVSALAIVAVGLLVWVLHRLFRVAFSALLTGLQPVARKVWWWLLVLPLCGVVFANYAGVEITFKVLCKPVLPTYAREAQRLWYAFSPEGAAKLLPPTTVVNAAMDEPKGTPLATLNHRDVMVMFLETYGAMLYDQPDASAAVQGSREKLQQAIRAGGRDVVSAFYTSPTVGGGSDLAHMSLLSGIDLNLKQPRRFDVFMTQNRPTLISLFKREGYQTFGLYHSVFWDWIERSVYGYDTYVDGPALGYKGPAFGYWKIPDQFAIARFQQMYPIHKDTPPRFIFFPTISTHFPFCQVPPYQPDWQRVLGPHPFDDEAVAKAQAEPVQWQNFRPDYLRTINYEHTWLAGFFQKPDKRPMVYILLGDHQPVGSVTHGEVSWDVPVFIVSDDEKLLDRFRAAGFSNGLTPAHRKSLGEMNALTGVLLKAFGPN</sequence>
<protein>
    <recommendedName>
        <fullName evidence="2">Sulfatase N-terminal domain-containing protein</fullName>
    </recommendedName>
</protein>
<dbReference type="InterPro" id="IPR000917">
    <property type="entry name" value="Sulfatase_N"/>
</dbReference>
<feature type="transmembrane region" description="Helical" evidence="1">
    <location>
        <begin position="21"/>
        <end position="44"/>
    </location>
</feature>
<name>A0ABQ5YU94_9BURK</name>
<evidence type="ECO:0000313" key="4">
    <source>
        <dbReference type="Proteomes" id="UP001156664"/>
    </source>
</evidence>
<dbReference type="Proteomes" id="UP001156664">
    <property type="component" value="Unassembled WGS sequence"/>
</dbReference>
<accession>A0ABQ5YU94</accession>
<reference evidence="4" key="1">
    <citation type="journal article" date="2019" name="Int. J. Syst. Evol. Microbiol.">
        <title>The Global Catalogue of Microorganisms (GCM) 10K type strain sequencing project: providing services to taxonomists for standard genome sequencing and annotation.</title>
        <authorList>
            <consortium name="The Broad Institute Genomics Platform"/>
            <consortium name="The Broad Institute Genome Sequencing Center for Infectious Disease"/>
            <person name="Wu L."/>
            <person name="Ma J."/>
        </authorList>
    </citation>
    <scope>NUCLEOTIDE SEQUENCE [LARGE SCALE GENOMIC DNA]</scope>
    <source>
        <strain evidence="4">NBRC 105857</strain>
    </source>
</reference>
<keyword evidence="4" id="KW-1185">Reference proteome</keyword>
<proteinExistence type="predicted"/>
<feature type="transmembrane region" description="Helical" evidence="1">
    <location>
        <begin position="129"/>
        <end position="147"/>
    </location>
</feature>
<feature type="domain" description="Sulfatase N-terminal" evidence="2">
    <location>
        <begin position="326"/>
        <end position="515"/>
    </location>
</feature>